<sequence>MTQEVTRAPGDGEPPESRWGILKAAAAAIAAGAAAVTALCAVVEVLLALGVI</sequence>
<name>A0A7Z0IVN7_9ACTN</name>
<comment type="caution">
    <text evidence="2">The sequence shown here is derived from an EMBL/GenBank/DDBJ whole genome shotgun (WGS) entry which is preliminary data.</text>
</comment>
<proteinExistence type="predicted"/>
<organism evidence="2 3">
    <name type="scientific">Nocardioides panzhihuensis</name>
    <dbReference type="NCBI Taxonomy" id="860243"/>
    <lineage>
        <taxon>Bacteria</taxon>
        <taxon>Bacillati</taxon>
        <taxon>Actinomycetota</taxon>
        <taxon>Actinomycetes</taxon>
        <taxon>Propionibacteriales</taxon>
        <taxon>Nocardioidaceae</taxon>
        <taxon>Nocardioides</taxon>
    </lineage>
</organism>
<keyword evidence="1" id="KW-1133">Transmembrane helix</keyword>
<reference evidence="2 3" key="1">
    <citation type="submission" date="2020-07" db="EMBL/GenBank/DDBJ databases">
        <title>Sequencing the genomes of 1000 actinobacteria strains.</title>
        <authorList>
            <person name="Klenk H.-P."/>
        </authorList>
    </citation>
    <scope>NUCLEOTIDE SEQUENCE [LARGE SCALE GENOMIC DNA]</scope>
    <source>
        <strain evidence="2 3">DSM 26487</strain>
    </source>
</reference>
<keyword evidence="3" id="KW-1185">Reference proteome</keyword>
<feature type="transmembrane region" description="Helical" evidence="1">
    <location>
        <begin position="24"/>
        <end position="49"/>
    </location>
</feature>
<dbReference type="AlphaFoldDB" id="A0A7Z0IVN7"/>
<evidence type="ECO:0000313" key="2">
    <source>
        <dbReference type="EMBL" id="NYI81187.1"/>
    </source>
</evidence>
<keyword evidence="1" id="KW-0472">Membrane</keyword>
<dbReference type="Proteomes" id="UP000564496">
    <property type="component" value="Unassembled WGS sequence"/>
</dbReference>
<keyword evidence="1" id="KW-0812">Transmembrane</keyword>
<accession>A0A7Z0IVN7</accession>
<dbReference type="EMBL" id="JACBZR010000002">
    <property type="protein sequence ID" value="NYI81187.1"/>
    <property type="molecule type" value="Genomic_DNA"/>
</dbReference>
<evidence type="ECO:0000313" key="3">
    <source>
        <dbReference type="Proteomes" id="UP000564496"/>
    </source>
</evidence>
<dbReference type="RefSeq" id="WP_179661766.1">
    <property type="nucleotide sequence ID" value="NZ_JACBZR010000002.1"/>
</dbReference>
<gene>
    <name evidence="2" type="ORF">BJ988_005895</name>
</gene>
<protein>
    <submittedName>
        <fullName evidence="2">Uncharacterized protein</fullName>
    </submittedName>
</protein>
<evidence type="ECO:0000256" key="1">
    <source>
        <dbReference type="SAM" id="Phobius"/>
    </source>
</evidence>